<name>A0A6D2IZQ0_9BRAS</name>
<dbReference type="EMBL" id="CACVBM020001141">
    <property type="protein sequence ID" value="CAA7034116.1"/>
    <property type="molecule type" value="Genomic_DNA"/>
</dbReference>
<sequence>MNSKSFEIKALRVPLMEFRVLEKKERFLCFQGKGDLPWPRKVLGRWPMDFVAVERFGRPNLRMDEKPIFPIRDSGRARPVPSLSVRPRGRFCRAKFVGRAEPFLPGSTGMVGPVGNCSAKFQ</sequence>
<gene>
    <name evidence="1" type="ORF">MERR_LOCUS21351</name>
</gene>
<comment type="caution">
    <text evidence="1">The sequence shown here is derived from an EMBL/GenBank/DDBJ whole genome shotgun (WGS) entry which is preliminary data.</text>
</comment>
<reference evidence="1" key="1">
    <citation type="submission" date="2020-01" db="EMBL/GenBank/DDBJ databases">
        <authorList>
            <person name="Mishra B."/>
        </authorList>
    </citation>
    <scope>NUCLEOTIDE SEQUENCE [LARGE SCALE GENOMIC DNA]</scope>
</reference>
<protein>
    <submittedName>
        <fullName evidence="1">Uncharacterized protein</fullName>
    </submittedName>
</protein>
<organism evidence="1 2">
    <name type="scientific">Microthlaspi erraticum</name>
    <dbReference type="NCBI Taxonomy" id="1685480"/>
    <lineage>
        <taxon>Eukaryota</taxon>
        <taxon>Viridiplantae</taxon>
        <taxon>Streptophyta</taxon>
        <taxon>Embryophyta</taxon>
        <taxon>Tracheophyta</taxon>
        <taxon>Spermatophyta</taxon>
        <taxon>Magnoliopsida</taxon>
        <taxon>eudicotyledons</taxon>
        <taxon>Gunneridae</taxon>
        <taxon>Pentapetalae</taxon>
        <taxon>rosids</taxon>
        <taxon>malvids</taxon>
        <taxon>Brassicales</taxon>
        <taxon>Brassicaceae</taxon>
        <taxon>Coluteocarpeae</taxon>
        <taxon>Microthlaspi</taxon>
    </lineage>
</organism>
<dbReference type="Proteomes" id="UP000467841">
    <property type="component" value="Unassembled WGS sequence"/>
</dbReference>
<keyword evidence="2" id="KW-1185">Reference proteome</keyword>
<evidence type="ECO:0000313" key="1">
    <source>
        <dbReference type="EMBL" id="CAA7034116.1"/>
    </source>
</evidence>
<evidence type="ECO:0000313" key="2">
    <source>
        <dbReference type="Proteomes" id="UP000467841"/>
    </source>
</evidence>
<dbReference type="AlphaFoldDB" id="A0A6D2IZQ0"/>
<proteinExistence type="predicted"/>
<accession>A0A6D2IZQ0</accession>